<accession>A0A081PAM7</accession>
<dbReference type="SUPFAM" id="SSF55729">
    <property type="entry name" value="Acyl-CoA N-acyltransferases (Nat)"/>
    <property type="match status" value="1"/>
</dbReference>
<dbReference type="eggNOG" id="COG1247">
    <property type="taxonomic scope" value="Bacteria"/>
</dbReference>
<comment type="caution">
    <text evidence="2">The sequence shown here is derived from an EMBL/GenBank/DDBJ whole genome shotgun (WGS) entry which is preliminary data.</text>
</comment>
<feature type="domain" description="N-acetyltransferase" evidence="1">
    <location>
        <begin position="1"/>
        <end position="152"/>
    </location>
</feature>
<gene>
    <name evidence="2" type="ORF">ET33_13815</name>
</gene>
<proteinExistence type="predicted"/>
<evidence type="ECO:0000313" key="2">
    <source>
        <dbReference type="EMBL" id="KEQ27750.1"/>
    </source>
</evidence>
<dbReference type="InterPro" id="IPR016181">
    <property type="entry name" value="Acyl_CoA_acyltransferase"/>
</dbReference>
<dbReference type="GO" id="GO:0016747">
    <property type="term" value="F:acyltransferase activity, transferring groups other than amino-acyl groups"/>
    <property type="evidence" value="ECO:0007669"/>
    <property type="project" value="InterPro"/>
</dbReference>
<dbReference type="PROSITE" id="PS51186">
    <property type="entry name" value="GNAT"/>
    <property type="match status" value="1"/>
</dbReference>
<name>A0A081PAM7_9BACL</name>
<dbReference type="OrthoDB" id="9807426at2"/>
<sequence length="152" mass="17434">MNIRPIGQKDLASVAEFEKEISVISFGSEAVTDLEFHRRKLEKAIPREREGMLVLELEGRVAGWLWMTLKENFVTKENYIQFKSFYAAESCRGTEAVTDLFEAGMDFAASRKARRIVGHVHVGNLPMRVLYKNYGFAPTHLTMEYKVQDQEA</sequence>
<protein>
    <submittedName>
        <fullName evidence="2">GCN5 family acetyltransferase</fullName>
    </submittedName>
</protein>
<evidence type="ECO:0000259" key="1">
    <source>
        <dbReference type="PROSITE" id="PS51186"/>
    </source>
</evidence>
<dbReference type="InterPro" id="IPR000182">
    <property type="entry name" value="GNAT_dom"/>
</dbReference>
<reference evidence="2 3" key="1">
    <citation type="submission" date="2014-06" db="EMBL/GenBank/DDBJ databases">
        <title>Draft genome sequence of Paenibacillus sp. MSt1.</title>
        <authorList>
            <person name="Aw Y.K."/>
            <person name="Ong K.S."/>
            <person name="Gan H.M."/>
            <person name="Lee S.M."/>
        </authorList>
    </citation>
    <scope>NUCLEOTIDE SEQUENCE [LARGE SCALE GENOMIC DNA]</scope>
    <source>
        <strain evidence="2 3">MSt1</strain>
    </source>
</reference>
<organism evidence="2 3">
    <name type="scientific">Paenibacillus tyrfis</name>
    <dbReference type="NCBI Taxonomy" id="1501230"/>
    <lineage>
        <taxon>Bacteria</taxon>
        <taxon>Bacillati</taxon>
        <taxon>Bacillota</taxon>
        <taxon>Bacilli</taxon>
        <taxon>Bacillales</taxon>
        <taxon>Paenibacillaceae</taxon>
        <taxon>Paenibacillus</taxon>
    </lineage>
</organism>
<keyword evidence="2" id="KW-0808">Transferase</keyword>
<evidence type="ECO:0000313" key="3">
    <source>
        <dbReference type="Proteomes" id="UP000028123"/>
    </source>
</evidence>
<keyword evidence="3" id="KW-1185">Reference proteome</keyword>
<dbReference type="Proteomes" id="UP000028123">
    <property type="component" value="Unassembled WGS sequence"/>
</dbReference>
<dbReference type="Pfam" id="PF00583">
    <property type="entry name" value="Acetyltransf_1"/>
    <property type="match status" value="1"/>
</dbReference>
<dbReference type="Gene3D" id="3.40.630.30">
    <property type="match status" value="1"/>
</dbReference>
<dbReference type="AlphaFoldDB" id="A0A081PAM7"/>
<dbReference type="EMBL" id="JNVM01000002">
    <property type="protein sequence ID" value="KEQ27750.1"/>
    <property type="molecule type" value="Genomic_DNA"/>
</dbReference>